<sequence>MASSQPNTYKLFCIVEGESSPFPVEIQPDQTISALKDAIKLEMQPRFNDIAANELTLYKLNIPEDSNDSDDEHLEEKVNQQLTAEPAPKPLNPTFELLDIYPIDDPPAKRQVHIFVRVPGEQGGNSPRHNNIAKDLEPYIRFKLESAQSCSQADLLNNNIKFVETKSPPSYIIDFRDKLRRKRPAVAEQSNLLISDYFQFPSPTSDVQMTDSTQGTPDKVSYYDWIFLRDILRDPLSFGRNKEAHMYQLIHRLLDLQDARFGRDSIDVDGARSTDPRKYIPKSNASLCINRFPHLILEIISDSSQSDYYRMLLQAACLARLGNKLRKEKTNPFIVSAIYVDSQLVAKWCLVYQPNEMDNP</sequence>
<proteinExistence type="predicted"/>
<dbReference type="EMBL" id="CAJVPT010028030">
    <property type="protein sequence ID" value="CAG8686014.1"/>
    <property type="molecule type" value="Genomic_DNA"/>
</dbReference>
<name>A0ACA9NZY1_9GLOM</name>
<evidence type="ECO:0000313" key="2">
    <source>
        <dbReference type="Proteomes" id="UP000789525"/>
    </source>
</evidence>
<protein>
    <submittedName>
        <fullName evidence="1">3542_t:CDS:1</fullName>
    </submittedName>
</protein>
<dbReference type="Proteomes" id="UP000789525">
    <property type="component" value="Unassembled WGS sequence"/>
</dbReference>
<evidence type="ECO:0000313" key="1">
    <source>
        <dbReference type="EMBL" id="CAG8686014.1"/>
    </source>
</evidence>
<reference evidence="1" key="1">
    <citation type="submission" date="2021-06" db="EMBL/GenBank/DDBJ databases">
        <authorList>
            <person name="Kallberg Y."/>
            <person name="Tangrot J."/>
            <person name="Rosling A."/>
        </authorList>
    </citation>
    <scope>NUCLEOTIDE SEQUENCE</scope>
    <source>
        <strain evidence="1">CL356</strain>
    </source>
</reference>
<organism evidence="1 2">
    <name type="scientific">Acaulospora colombiana</name>
    <dbReference type="NCBI Taxonomy" id="27376"/>
    <lineage>
        <taxon>Eukaryota</taxon>
        <taxon>Fungi</taxon>
        <taxon>Fungi incertae sedis</taxon>
        <taxon>Mucoromycota</taxon>
        <taxon>Glomeromycotina</taxon>
        <taxon>Glomeromycetes</taxon>
        <taxon>Diversisporales</taxon>
        <taxon>Acaulosporaceae</taxon>
        <taxon>Acaulospora</taxon>
    </lineage>
</organism>
<keyword evidence="2" id="KW-1185">Reference proteome</keyword>
<accession>A0ACA9NZY1</accession>
<feature type="non-terminal residue" evidence="1">
    <location>
        <position position="360"/>
    </location>
</feature>
<gene>
    <name evidence="1" type="ORF">ACOLOM_LOCUS9553</name>
</gene>
<comment type="caution">
    <text evidence="1">The sequence shown here is derived from an EMBL/GenBank/DDBJ whole genome shotgun (WGS) entry which is preliminary data.</text>
</comment>